<name>A0A9R1CVU6_9BACT</name>
<evidence type="ECO:0000313" key="3">
    <source>
        <dbReference type="Proteomes" id="UP000825483"/>
    </source>
</evidence>
<gene>
    <name evidence="2" type="ORF">PRLR5076_00350</name>
</gene>
<keyword evidence="1" id="KW-0472">Membrane</keyword>
<reference evidence="2" key="1">
    <citation type="journal article" date="2022" name="Int. J. Syst. Evol. Microbiol.">
        <title>Prevotella lacticifex sp. nov., isolated from the rumen of cows.</title>
        <authorList>
            <person name="Shinkai T."/>
            <person name="Ikeyama N."/>
            <person name="Kumagai M."/>
            <person name="Ohmori H."/>
            <person name="Sakamoto M."/>
            <person name="Ohkuma M."/>
            <person name="Mitsumori M."/>
        </authorList>
    </citation>
    <scope>NUCLEOTIDE SEQUENCE</scope>
    <source>
        <strain evidence="2">R5076</strain>
    </source>
</reference>
<dbReference type="AlphaFoldDB" id="A0A9R1CVU6"/>
<accession>A0A9R1CVU6</accession>
<sequence length="62" mass="6985">MNYTNLFKIAVRAIAANKMRSFLTALGIIMSFAVCSFTGIFFGWYPAKKAAMLDPIEAIRYE</sequence>
<protein>
    <recommendedName>
        <fullName evidence="4">Efflux ABC transporter, permease protein</fullName>
    </recommendedName>
</protein>
<organism evidence="2 3">
    <name type="scientific">Prevotella lacticifex</name>
    <dbReference type="NCBI Taxonomy" id="2854755"/>
    <lineage>
        <taxon>Bacteria</taxon>
        <taxon>Pseudomonadati</taxon>
        <taxon>Bacteroidota</taxon>
        <taxon>Bacteroidia</taxon>
        <taxon>Bacteroidales</taxon>
        <taxon>Prevotellaceae</taxon>
        <taxon>Prevotella</taxon>
    </lineage>
</organism>
<evidence type="ECO:0008006" key="4">
    <source>
        <dbReference type="Google" id="ProtNLM"/>
    </source>
</evidence>
<dbReference type="EMBL" id="BPUB01000001">
    <property type="protein sequence ID" value="GJG57184.1"/>
    <property type="molecule type" value="Genomic_DNA"/>
</dbReference>
<keyword evidence="3" id="KW-1185">Reference proteome</keyword>
<dbReference type="Proteomes" id="UP000825483">
    <property type="component" value="Unassembled WGS sequence"/>
</dbReference>
<keyword evidence="1" id="KW-1133">Transmembrane helix</keyword>
<evidence type="ECO:0000313" key="2">
    <source>
        <dbReference type="EMBL" id="GJG57184.1"/>
    </source>
</evidence>
<evidence type="ECO:0000256" key="1">
    <source>
        <dbReference type="SAM" id="Phobius"/>
    </source>
</evidence>
<comment type="caution">
    <text evidence="2">The sequence shown here is derived from an EMBL/GenBank/DDBJ whole genome shotgun (WGS) entry which is preliminary data.</text>
</comment>
<feature type="transmembrane region" description="Helical" evidence="1">
    <location>
        <begin position="21"/>
        <end position="45"/>
    </location>
</feature>
<keyword evidence="1" id="KW-0812">Transmembrane</keyword>
<proteinExistence type="predicted"/>